<dbReference type="InterPro" id="IPR002491">
    <property type="entry name" value="ABC_transptr_periplasmic_BD"/>
</dbReference>
<accession>A0A1Y6BCZ9</accession>
<dbReference type="GO" id="GO:0071281">
    <property type="term" value="P:cellular response to iron ion"/>
    <property type="evidence" value="ECO:0007669"/>
    <property type="project" value="TreeGrafter"/>
</dbReference>
<dbReference type="PROSITE" id="PS50983">
    <property type="entry name" value="FE_B12_PBP"/>
    <property type="match status" value="1"/>
</dbReference>
<evidence type="ECO:0000313" key="4">
    <source>
        <dbReference type="Proteomes" id="UP000192907"/>
    </source>
</evidence>
<dbReference type="Proteomes" id="UP000192907">
    <property type="component" value="Unassembled WGS sequence"/>
</dbReference>
<protein>
    <submittedName>
        <fullName evidence="3">Iron complex transport system substrate-binding protein</fullName>
    </submittedName>
</protein>
<evidence type="ECO:0000256" key="1">
    <source>
        <dbReference type="SAM" id="SignalP"/>
    </source>
</evidence>
<feature type="signal peptide" evidence="1">
    <location>
        <begin position="1"/>
        <end position="26"/>
    </location>
</feature>
<evidence type="ECO:0000259" key="2">
    <source>
        <dbReference type="PROSITE" id="PS50983"/>
    </source>
</evidence>
<name>A0A1Y6BCZ9_9BACT</name>
<dbReference type="EMBL" id="FWZT01000004">
    <property type="protein sequence ID" value="SMF05105.1"/>
    <property type="molecule type" value="Genomic_DNA"/>
</dbReference>
<dbReference type="RefSeq" id="WP_159455188.1">
    <property type="nucleotide sequence ID" value="NZ_FWZT01000004.1"/>
</dbReference>
<gene>
    <name evidence="3" type="ORF">SAMN06296036_10442</name>
</gene>
<sequence>MAVLKLYWNLLCCVLGLSLFSAKVHAAPQKLTDSRGHEIKTSVKPPRVVSGFVGADEILVHLLKDRPKSILALSPLSRDPRYSAIYKEAKAWPHQFGDELESLLKMTPDLVIVASYTRAEWLRILDVAKVPYFVLGSFASISDIQGNIEIMGKLVHEEARAKALIESMDQTILTLKNSCKLKGKRIVNYSKDGTIFGAGTSFDSMIAKIGAINAGTQQGVKGWSRVSRESLLVMNPDFIVVGADPDRKSEFLDEMKRQVGWQHLAAVREGRLLMVPSRYLASVSHHITKAMEILCAI</sequence>
<feature type="domain" description="Fe/B12 periplasmic-binding" evidence="2">
    <location>
        <begin position="47"/>
        <end position="297"/>
    </location>
</feature>
<feature type="chain" id="PRO_5012193160" evidence="1">
    <location>
        <begin position="27"/>
        <end position="297"/>
    </location>
</feature>
<evidence type="ECO:0000313" key="3">
    <source>
        <dbReference type="EMBL" id="SMF05105.1"/>
    </source>
</evidence>
<keyword evidence="4" id="KW-1185">Reference proteome</keyword>
<keyword evidence="1" id="KW-0732">Signal</keyword>
<dbReference type="AlphaFoldDB" id="A0A1Y6BCZ9"/>
<dbReference type="Gene3D" id="3.40.50.1980">
    <property type="entry name" value="Nitrogenase molybdenum iron protein domain"/>
    <property type="match status" value="2"/>
</dbReference>
<dbReference type="PANTHER" id="PTHR30535">
    <property type="entry name" value="VITAMIN B12-BINDING PROTEIN"/>
    <property type="match status" value="1"/>
</dbReference>
<organism evidence="3 4">
    <name type="scientific">Pseudobacteriovorax antillogorgiicola</name>
    <dbReference type="NCBI Taxonomy" id="1513793"/>
    <lineage>
        <taxon>Bacteria</taxon>
        <taxon>Pseudomonadati</taxon>
        <taxon>Bdellovibrionota</taxon>
        <taxon>Oligoflexia</taxon>
        <taxon>Oligoflexales</taxon>
        <taxon>Pseudobacteriovoracaceae</taxon>
        <taxon>Pseudobacteriovorax</taxon>
    </lineage>
</organism>
<dbReference type="SUPFAM" id="SSF53807">
    <property type="entry name" value="Helical backbone' metal receptor"/>
    <property type="match status" value="1"/>
</dbReference>
<dbReference type="Pfam" id="PF01497">
    <property type="entry name" value="Peripla_BP_2"/>
    <property type="match status" value="1"/>
</dbReference>
<dbReference type="PANTHER" id="PTHR30535:SF34">
    <property type="entry name" value="MOLYBDATE-BINDING PROTEIN MOLA"/>
    <property type="match status" value="1"/>
</dbReference>
<proteinExistence type="predicted"/>
<dbReference type="InterPro" id="IPR050902">
    <property type="entry name" value="ABC_Transporter_SBP"/>
</dbReference>
<reference evidence="4" key="1">
    <citation type="submission" date="2017-04" db="EMBL/GenBank/DDBJ databases">
        <authorList>
            <person name="Varghese N."/>
            <person name="Submissions S."/>
        </authorList>
    </citation>
    <scope>NUCLEOTIDE SEQUENCE [LARGE SCALE GENOMIC DNA]</scope>
    <source>
        <strain evidence="4">RKEM611</strain>
    </source>
</reference>
<dbReference type="STRING" id="1513793.SAMN06296036_10442"/>